<sequence>MDFSLLTYNTLFSDAVSGLQKIVSSQHPDFLCLQEVDTTEETFERIEKLGYKLADYSNVIIQYGHIFGVATFYNPDKFDFSESKVIFLPKGMLDIFAYLVRVFKTGKKARTILRTEFLCKKNKKKLSIYNIHLTPYGTNSIRTKQLQTALFDVSRQLQDEATILTGDFNYPYNRKKLEMLMSEYSFKEATNSILFTTLGATPHYTFFGKLLISIISRILKHKLKNDYIFYKNCISIFAKKLDVPYSDHYPVFAVFKLK</sequence>
<evidence type="ECO:0000313" key="2">
    <source>
        <dbReference type="EMBL" id="PIY69074.1"/>
    </source>
</evidence>
<dbReference type="PANTHER" id="PTHR12121">
    <property type="entry name" value="CARBON CATABOLITE REPRESSOR PROTEIN 4"/>
    <property type="match status" value="1"/>
</dbReference>
<proteinExistence type="predicted"/>
<dbReference type="SUPFAM" id="SSF56219">
    <property type="entry name" value="DNase I-like"/>
    <property type="match status" value="1"/>
</dbReference>
<dbReference type="Proteomes" id="UP000230108">
    <property type="component" value="Unassembled WGS sequence"/>
</dbReference>
<evidence type="ECO:0000313" key="3">
    <source>
        <dbReference type="Proteomes" id="UP000230108"/>
    </source>
</evidence>
<protein>
    <recommendedName>
        <fullName evidence="1">Endonuclease/exonuclease/phosphatase domain-containing protein</fullName>
    </recommendedName>
</protein>
<dbReference type="AlphaFoldDB" id="A0A2M7QCY2"/>
<comment type="caution">
    <text evidence="2">The sequence shown here is derived from an EMBL/GenBank/DDBJ whole genome shotgun (WGS) entry which is preliminary data.</text>
</comment>
<gene>
    <name evidence="2" type="ORF">COY90_02595</name>
</gene>
<dbReference type="Gene3D" id="3.60.10.10">
    <property type="entry name" value="Endonuclease/exonuclease/phosphatase"/>
    <property type="match status" value="1"/>
</dbReference>
<dbReference type="Pfam" id="PF03372">
    <property type="entry name" value="Exo_endo_phos"/>
    <property type="match status" value="1"/>
</dbReference>
<accession>A0A2M7QCY2</accession>
<organism evidence="2 3">
    <name type="scientific">Candidatus Roizmanbacteria bacterium CG_4_10_14_0_8_um_filter_39_9</name>
    <dbReference type="NCBI Taxonomy" id="1974829"/>
    <lineage>
        <taxon>Bacteria</taxon>
        <taxon>Candidatus Roizmaniibacteriota</taxon>
    </lineage>
</organism>
<dbReference type="InterPro" id="IPR036691">
    <property type="entry name" value="Endo/exonu/phosph_ase_sf"/>
</dbReference>
<name>A0A2M7QCY2_9BACT</name>
<feature type="domain" description="Endonuclease/exonuclease/phosphatase" evidence="1">
    <location>
        <begin position="6"/>
        <end position="248"/>
    </location>
</feature>
<dbReference type="GO" id="GO:0000175">
    <property type="term" value="F:3'-5'-RNA exonuclease activity"/>
    <property type="evidence" value="ECO:0007669"/>
    <property type="project" value="TreeGrafter"/>
</dbReference>
<reference evidence="3" key="1">
    <citation type="submission" date="2017-09" db="EMBL/GenBank/DDBJ databases">
        <title>Depth-based differentiation of microbial function through sediment-hosted aquifers and enrichment of novel symbionts in the deep terrestrial subsurface.</title>
        <authorList>
            <person name="Probst A.J."/>
            <person name="Ladd B."/>
            <person name="Jarett J.K."/>
            <person name="Geller-Mcgrath D.E."/>
            <person name="Sieber C.M.K."/>
            <person name="Emerson J.B."/>
            <person name="Anantharaman K."/>
            <person name="Thomas B.C."/>
            <person name="Malmstrom R."/>
            <person name="Stieglmeier M."/>
            <person name="Klingl A."/>
            <person name="Woyke T."/>
            <person name="Ryan C.M."/>
            <person name="Banfield J.F."/>
        </authorList>
    </citation>
    <scope>NUCLEOTIDE SEQUENCE [LARGE SCALE GENOMIC DNA]</scope>
</reference>
<evidence type="ECO:0000259" key="1">
    <source>
        <dbReference type="Pfam" id="PF03372"/>
    </source>
</evidence>
<dbReference type="EMBL" id="PFLF01000054">
    <property type="protein sequence ID" value="PIY69074.1"/>
    <property type="molecule type" value="Genomic_DNA"/>
</dbReference>
<dbReference type="InterPro" id="IPR005135">
    <property type="entry name" value="Endo/exonuclease/phosphatase"/>
</dbReference>
<dbReference type="InterPro" id="IPR050410">
    <property type="entry name" value="CCR4/nocturin_mRNA_transcr"/>
</dbReference>
<dbReference type="PANTHER" id="PTHR12121:SF34">
    <property type="entry name" value="PROTEIN ANGEL"/>
    <property type="match status" value="1"/>
</dbReference>